<organism evidence="1 2">
    <name type="scientific">Streptomyces clavifer</name>
    <dbReference type="NCBI Taxonomy" id="68188"/>
    <lineage>
        <taxon>Bacteria</taxon>
        <taxon>Bacillati</taxon>
        <taxon>Actinomycetota</taxon>
        <taxon>Actinomycetes</taxon>
        <taxon>Kitasatosporales</taxon>
        <taxon>Streptomycetaceae</taxon>
        <taxon>Streptomyces</taxon>
    </lineage>
</organism>
<name>A0ABS4V8N1_9ACTN</name>
<gene>
    <name evidence="1" type="ORF">JOF59_002454</name>
</gene>
<dbReference type="EMBL" id="JAGINS010000001">
    <property type="protein sequence ID" value="MBP2360054.1"/>
    <property type="molecule type" value="Genomic_DNA"/>
</dbReference>
<sequence length="133" mass="13099">MVENGVSGVAVVQRLSDLAGPAGGGGAGRADLKHSDGPWLRAARGAEALCAHLGPVPSQLAAAHEGLVAGAGALSALAELGAVRTSWERRIAAARGECAGLGGALRAVARAQGETNETVRASFTPVADKAGAR</sequence>
<accession>A0ABS4V8N1</accession>
<protein>
    <submittedName>
        <fullName evidence="1">Uncharacterized protein</fullName>
    </submittedName>
</protein>
<proteinExistence type="predicted"/>
<keyword evidence="2" id="KW-1185">Reference proteome</keyword>
<evidence type="ECO:0000313" key="1">
    <source>
        <dbReference type="EMBL" id="MBP2360054.1"/>
    </source>
</evidence>
<reference evidence="1 2" key="1">
    <citation type="submission" date="2021-03" db="EMBL/GenBank/DDBJ databases">
        <title>Sequencing the genomes of 1000 actinobacteria strains.</title>
        <authorList>
            <person name="Klenk H.-P."/>
        </authorList>
    </citation>
    <scope>NUCLEOTIDE SEQUENCE [LARGE SCALE GENOMIC DNA]</scope>
    <source>
        <strain evidence="1 2">DSM 40843</strain>
    </source>
</reference>
<dbReference type="RefSeq" id="WP_274923059.1">
    <property type="nucleotide sequence ID" value="NZ_BMWJ01000019.1"/>
</dbReference>
<comment type="caution">
    <text evidence="1">The sequence shown here is derived from an EMBL/GenBank/DDBJ whole genome shotgun (WGS) entry which is preliminary data.</text>
</comment>
<dbReference type="Proteomes" id="UP001519311">
    <property type="component" value="Unassembled WGS sequence"/>
</dbReference>
<evidence type="ECO:0000313" key="2">
    <source>
        <dbReference type="Proteomes" id="UP001519311"/>
    </source>
</evidence>